<name>A0A9X1SVG3_9ACTN</name>
<protein>
    <recommendedName>
        <fullName evidence="3">Polysaccharide deacetylase</fullName>
    </recommendedName>
</protein>
<reference evidence="1" key="1">
    <citation type="submission" date="2021-11" db="EMBL/GenBank/DDBJ databases">
        <title>Streptomyces corallinus and Kineosporia corallina sp. nov., two new coral-derived marine actinobacteria.</title>
        <authorList>
            <person name="Buangrab K."/>
            <person name="Sutthacheep M."/>
            <person name="Yeemin T."/>
            <person name="Harunari E."/>
            <person name="Igarashi Y."/>
            <person name="Sripreechasak P."/>
            <person name="Kanchanasin P."/>
            <person name="Tanasupawat S."/>
            <person name="Phongsopitanun W."/>
        </authorList>
    </citation>
    <scope>NUCLEOTIDE SEQUENCE</scope>
    <source>
        <strain evidence="1">JCM 31032</strain>
    </source>
</reference>
<accession>A0A9X1SVG3</accession>
<dbReference type="InterPro" id="IPR011330">
    <property type="entry name" value="Glyco_hydro/deAcase_b/a-brl"/>
</dbReference>
<organism evidence="1 2">
    <name type="scientific">Kineosporia babensis</name>
    <dbReference type="NCBI Taxonomy" id="499548"/>
    <lineage>
        <taxon>Bacteria</taxon>
        <taxon>Bacillati</taxon>
        <taxon>Actinomycetota</taxon>
        <taxon>Actinomycetes</taxon>
        <taxon>Kineosporiales</taxon>
        <taxon>Kineosporiaceae</taxon>
        <taxon>Kineosporia</taxon>
    </lineage>
</organism>
<evidence type="ECO:0000313" key="2">
    <source>
        <dbReference type="Proteomes" id="UP001138997"/>
    </source>
</evidence>
<dbReference type="GO" id="GO:0005975">
    <property type="term" value="P:carbohydrate metabolic process"/>
    <property type="evidence" value="ECO:0007669"/>
    <property type="project" value="InterPro"/>
</dbReference>
<keyword evidence="2" id="KW-1185">Reference proteome</keyword>
<dbReference type="PANTHER" id="PTHR43123:SF4">
    <property type="entry name" value="POLYSACCHARIDE DEACETYLASE"/>
    <property type="match status" value="1"/>
</dbReference>
<dbReference type="SUPFAM" id="SSF88713">
    <property type="entry name" value="Glycoside hydrolase/deacetylase"/>
    <property type="match status" value="1"/>
</dbReference>
<evidence type="ECO:0008006" key="3">
    <source>
        <dbReference type="Google" id="ProtNLM"/>
    </source>
</evidence>
<dbReference type="Gene3D" id="3.20.20.370">
    <property type="entry name" value="Glycoside hydrolase/deacetylase"/>
    <property type="match status" value="1"/>
</dbReference>
<evidence type="ECO:0000313" key="1">
    <source>
        <dbReference type="EMBL" id="MCD5313962.1"/>
    </source>
</evidence>
<proteinExistence type="predicted"/>
<dbReference type="PANTHER" id="PTHR43123">
    <property type="entry name" value="POLYSACCHARIDE DEACETYLASE-RELATED"/>
    <property type="match status" value="1"/>
</dbReference>
<dbReference type="AlphaFoldDB" id="A0A9X1SVG3"/>
<dbReference type="Proteomes" id="UP001138997">
    <property type="component" value="Unassembled WGS sequence"/>
</dbReference>
<sequence length="312" mass="33496">MNLPLVVNPPDATVFAPDLPRTYDPDREPWQLPEGKKLVVSLLLHAPAYLDDVPAGRLKPTAMQGGVGRETSEPRHGQVARLSQWDFGLTTGIWRLLDIAQAAGVPVAVALDAQGVRTMPGLASLAASKADEIVVRGAAANVLLGTGLSEAAEQAYIADSTAAVQEATGRVATGWFGPERSQSARTTRLLREAGYRWFGEWPVDERPVALEGSSAGLVAVSHPLETEDMFSLYTRGLPFPAYEKVLDATVDQLIADADEVGGRHLGLSWFGWVLGQACFADVADRFLRRLASRPEVLLATPATVAESVHSWP</sequence>
<gene>
    <name evidence="1" type="ORF">LR394_23935</name>
</gene>
<comment type="caution">
    <text evidence="1">The sequence shown here is derived from an EMBL/GenBank/DDBJ whole genome shotgun (WGS) entry which is preliminary data.</text>
</comment>
<dbReference type="EMBL" id="JAJOMB010000014">
    <property type="protein sequence ID" value="MCD5313962.1"/>
    <property type="molecule type" value="Genomic_DNA"/>
</dbReference>
<dbReference type="RefSeq" id="WP_231446086.1">
    <property type="nucleotide sequence ID" value="NZ_JAJOMB010000014.1"/>
</dbReference>